<comment type="function">
    <text evidence="11">Exhibits a very high intrinsic GTPase hydrolysis rate. Involved in the addition of a carboxymethylaminomethyl (cmnm) group at the wobble position (U34) of certain tRNAs, forming tRNA-cmnm(5)s(2)U34.</text>
</comment>
<gene>
    <name evidence="11" type="primary">mnmE</name>
    <name evidence="11" type="synonym">trmE</name>
    <name evidence="14" type="ORF">GA0061080_102042</name>
</gene>
<dbReference type="Pfam" id="PF01926">
    <property type="entry name" value="MMR_HSR1"/>
    <property type="match status" value="1"/>
</dbReference>
<dbReference type="EC" id="3.6.-.-" evidence="11"/>
<sequence length="465" mass="50875">MATLLFNLKMKRMNLDTIVAQATPPGRGGVGILRVSGPQAQTVAQAVLGKLPKPRYANYLPFLASDGSTLDEGIALFFPNPHSFTGEDVLELQGHGGPIILDLLLKRILEIPSVRIARPGEFSERAFLNDKLDLAQAEAIADLIDASSEQAAKSAVSSLQGIFSKKIDVLVESLIHLRIFTEAAIDFPEEEIDFLSDGKIEAQLNEVIAHLNEVRQEAKQGSLLREGMKVVIAGRPNAGKSSLLNALAGRDAAIVTDIAGTTRDVLREHIHIDGMPLHIIDTAGLREASDEVERIGIERAWQEIEQADRVLFMVDSTTTTETNPEKLWPEFIERLSKNMPVTVIRNKADLTGEALGYSEVNGYSLIQLSARTGEGVTLLREHLKQAMGFTSSTEGGFLARRRHLQALEKAAEHLNNGKYQLITFHAGELLAEELRLAQEALSEITGQFTSDDLLGRIFSSFCIGK</sequence>
<evidence type="ECO:0000256" key="5">
    <source>
        <dbReference type="ARBA" id="ARBA00022723"/>
    </source>
</evidence>
<feature type="binding site" evidence="11">
    <location>
        <begin position="346"/>
        <end position="349"/>
    </location>
    <ligand>
        <name>GTP</name>
        <dbReference type="ChEBI" id="CHEBI:37565"/>
    </ligand>
</feature>
<dbReference type="FunFam" id="3.30.1360.120:FF:000001">
    <property type="entry name" value="tRNA modification GTPase MnmE"/>
    <property type="match status" value="1"/>
</dbReference>
<evidence type="ECO:0000256" key="7">
    <source>
        <dbReference type="ARBA" id="ARBA00022801"/>
    </source>
</evidence>
<dbReference type="Gene3D" id="1.20.120.430">
    <property type="entry name" value="tRNA modification GTPase MnmE domain 2"/>
    <property type="match status" value="1"/>
</dbReference>
<evidence type="ECO:0000256" key="8">
    <source>
        <dbReference type="ARBA" id="ARBA00022842"/>
    </source>
</evidence>
<dbReference type="InterPro" id="IPR018948">
    <property type="entry name" value="GTP-bd_TrmE_N"/>
</dbReference>
<evidence type="ECO:0000313" key="14">
    <source>
        <dbReference type="EMBL" id="SCC06201.1"/>
    </source>
</evidence>
<dbReference type="GO" id="GO:0046872">
    <property type="term" value="F:metal ion binding"/>
    <property type="evidence" value="ECO:0007669"/>
    <property type="project" value="UniProtKB-KW"/>
</dbReference>
<feature type="binding site" evidence="11">
    <location>
        <position position="34"/>
    </location>
    <ligand>
        <name>(6S)-5-formyl-5,6,7,8-tetrahydrofolate</name>
        <dbReference type="ChEBI" id="CHEBI:57457"/>
    </ligand>
</feature>
<evidence type="ECO:0000256" key="2">
    <source>
        <dbReference type="ARBA" id="ARBA00011043"/>
    </source>
</evidence>
<evidence type="ECO:0000313" key="15">
    <source>
        <dbReference type="Proteomes" id="UP000199698"/>
    </source>
</evidence>
<protein>
    <recommendedName>
        <fullName evidence="11">tRNA modification GTPase MnmE</fullName>
        <ecNumber evidence="11">3.6.-.-</ecNumber>
    </recommendedName>
</protein>
<dbReference type="HAMAP" id="MF_00379">
    <property type="entry name" value="GTPase_MnmE"/>
    <property type="match status" value="1"/>
</dbReference>
<feature type="binding site" evidence="11">
    <location>
        <position position="237"/>
    </location>
    <ligand>
        <name>K(+)</name>
        <dbReference type="ChEBI" id="CHEBI:29103"/>
    </ligand>
</feature>
<feature type="binding site" evidence="11">
    <location>
        <position position="131"/>
    </location>
    <ligand>
        <name>(6S)-5-formyl-5,6,7,8-tetrahydrofolate</name>
        <dbReference type="ChEBI" id="CHEBI:57457"/>
    </ligand>
</feature>
<feature type="binding site" evidence="11">
    <location>
        <begin position="281"/>
        <end position="284"/>
    </location>
    <ligand>
        <name>GTP</name>
        <dbReference type="ChEBI" id="CHEBI:37565"/>
    </ligand>
</feature>
<dbReference type="PROSITE" id="PS51709">
    <property type="entry name" value="G_TRME"/>
    <property type="match status" value="1"/>
</dbReference>
<dbReference type="GO" id="GO:0005525">
    <property type="term" value="F:GTP binding"/>
    <property type="evidence" value="ECO:0007669"/>
    <property type="project" value="UniProtKB-UniRule"/>
</dbReference>
<dbReference type="FunFam" id="3.40.50.300:FF:000249">
    <property type="entry name" value="tRNA modification GTPase MnmE"/>
    <property type="match status" value="1"/>
</dbReference>
<keyword evidence="5 11" id="KW-0479">Metal-binding</keyword>
<keyword evidence="10 11" id="KW-0342">GTP-binding</keyword>
<dbReference type="GO" id="GO:0003924">
    <property type="term" value="F:GTPase activity"/>
    <property type="evidence" value="ECO:0007669"/>
    <property type="project" value="UniProtKB-UniRule"/>
</dbReference>
<dbReference type="PANTHER" id="PTHR42714:SF2">
    <property type="entry name" value="TRNA MODIFICATION GTPASE GTPBP3, MITOCHONDRIAL"/>
    <property type="match status" value="1"/>
</dbReference>
<reference evidence="15" key="1">
    <citation type="submission" date="2016-08" db="EMBL/GenBank/DDBJ databases">
        <authorList>
            <person name="Varghese N."/>
            <person name="Submissions Spin"/>
        </authorList>
    </citation>
    <scope>NUCLEOTIDE SEQUENCE [LARGE SCALE GENOMIC DNA]</scope>
    <source>
        <strain evidence="15">R-53144</strain>
    </source>
</reference>
<evidence type="ECO:0000256" key="11">
    <source>
        <dbReference type="HAMAP-Rule" id="MF_00379"/>
    </source>
</evidence>
<evidence type="ECO:0000256" key="4">
    <source>
        <dbReference type="ARBA" id="ARBA00022694"/>
    </source>
</evidence>
<evidence type="ECO:0000259" key="13">
    <source>
        <dbReference type="PROSITE" id="PS51709"/>
    </source>
</evidence>
<comment type="cofactor">
    <cofactor evidence="11">
        <name>K(+)</name>
        <dbReference type="ChEBI" id="CHEBI:29103"/>
    </cofactor>
    <text evidence="11">Binds 1 potassium ion per subunit.</text>
</comment>
<dbReference type="InterPro" id="IPR005225">
    <property type="entry name" value="Small_GTP-bd"/>
</dbReference>
<feature type="binding site" evidence="11">
    <location>
        <position position="258"/>
    </location>
    <ligand>
        <name>K(+)</name>
        <dbReference type="ChEBI" id="CHEBI:29103"/>
    </ligand>
</feature>
<comment type="subcellular location">
    <subcellularLocation>
        <location evidence="1 11">Cytoplasm</location>
    </subcellularLocation>
</comment>
<feature type="binding site" evidence="11">
    <location>
        <position position="256"/>
    </location>
    <ligand>
        <name>K(+)</name>
        <dbReference type="ChEBI" id="CHEBI:29103"/>
    </ligand>
</feature>
<dbReference type="GO" id="GO:0002098">
    <property type="term" value="P:tRNA wobble uridine modification"/>
    <property type="evidence" value="ECO:0007669"/>
    <property type="project" value="TreeGrafter"/>
</dbReference>
<dbReference type="InterPro" id="IPR004520">
    <property type="entry name" value="GTPase_MnmE"/>
</dbReference>
<feature type="binding site" evidence="11">
    <location>
        <begin position="369"/>
        <end position="371"/>
    </location>
    <ligand>
        <name>GTP</name>
        <dbReference type="ChEBI" id="CHEBI:37565"/>
    </ligand>
</feature>
<dbReference type="InterPro" id="IPR027417">
    <property type="entry name" value="P-loop_NTPase"/>
</dbReference>
<keyword evidence="6 11" id="KW-0547">Nucleotide-binding</keyword>
<feature type="binding site" evidence="11">
    <location>
        <position position="465"/>
    </location>
    <ligand>
        <name>(6S)-5-formyl-5,6,7,8-tetrahydrofolate</name>
        <dbReference type="ChEBI" id="CHEBI:57457"/>
    </ligand>
</feature>
<evidence type="ECO:0000256" key="12">
    <source>
        <dbReference type="RuleBase" id="RU003313"/>
    </source>
</evidence>
<name>A0A1C4BGX4_9GAMM</name>
<keyword evidence="7 11" id="KW-0378">Hydrolase</keyword>
<feature type="binding site" evidence="11">
    <location>
        <begin position="237"/>
        <end position="242"/>
    </location>
    <ligand>
        <name>GTP</name>
        <dbReference type="ChEBI" id="CHEBI:37565"/>
    </ligand>
</feature>
<dbReference type="NCBIfam" id="TIGR00231">
    <property type="entry name" value="small_GTP"/>
    <property type="match status" value="1"/>
</dbReference>
<feature type="domain" description="TrmE-type G" evidence="13">
    <location>
        <begin position="227"/>
        <end position="388"/>
    </location>
</feature>
<dbReference type="Gene3D" id="3.40.50.300">
    <property type="entry name" value="P-loop containing nucleotide triphosphate hydrolases"/>
    <property type="match status" value="1"/>
</dbReference>
<keyword evidence="15" id="KW-1185">Reference proteome</keyword>
<evidence type="ECO:0000256" key="1">
    <source>
        <dbReference type="ARBA" id="ARBA00004496"/>
    </source>
</evidence>
<dbReference type="InterPro" id="IPR025867">
    <property type="entry name" value="MnmE_helical"/>
</dbReference>
<feature type="binding site" evidence="11">
    <location>
        <position position="241"/>
    </location>
    <ligand>
        <name>Mg(2+)</name>
        <dbReference type="ChEBI" id="CHEBI:18420"/>
    </ligand>
</feature>
<feature type="binding site" evidence="11">
    <location>
        <position position="262"/>
    </location>
    <ligand>
        <name>Mg(2+)</name>
        <dbReference type="ChEBI" id="CHEBI:18420"/>
    </ligand>
</feature>
<dbReference type="GO" id="GO:0030488">
    <property type="term" value="P:tRNA methylation"/>
    <property type="evidence" value="ECO:0007669"/>
    <property type="project" value="TreeGrafter"/>
</dbReference>
<dbReference type="EMBL" id="FMBA01000020">
    <property type="protein sequence ID" value="SCC06201.1"/>
    <property type="molecule type" value="Genomic_DNA"/>
</dbReference>
<keyword evidence="4 11" id="KW-0819">tRNA processing</keyword>
<dbReference type="Pfam" id="PF12631">
    <property type="entry name" value="MnmE_helical"/>
    <property type="match status" value="1"/>
</dbReference>
<dbReference type="InterPro" id="IPR006073">
    <property type="entry name" value="GTP-bd"/>
</dbReference>
<dbReference type="Gene3D" id="3.30.1360.120">
    <property type="entry name" value="Probable tRNA modification gtpase trme, domain 1"/>
    <property type="match status" value="1"/>
</dbReference>
<keyword evidence="3 11" id="KW-0963">Cytoplasm</keyword>
<dbReference type="NCBIfam" id="TIGR00450">
    <property type="entry name" value="mnmE_trmE_thdF"/>
    <property type="match status" value="1"/>
</dbReference>
<organism evidence="14 15">
    <name type="scientific">Gilliamella intestini</name>
    <dbReference type="NCBI Taxonomy" id="1798183"/>
    <lineage>
        <taxon>Bacteria</taxon>
        <taxon>Pseudomonadati</taxon>
        <taxon>Pseudomonadota</taxon>
        <taxon>Gammaproteobacteria</taxon>
        <taxon>Orbales</taxon>
        <taxon>Orbaceae</taxon>
        <taxon>Gilliamella</taxon>
    </lineage>
</organism>
<dbReference type="Pfam" id="PF10396">
    <property type="entry name" value="TrmE_N"/>
    <property type="match status" value="1"/>
</dbReference>
<dbReference type="AlphaFoldDB" id="A0A1C4BGX4"/>
<evidence type="ECO:0000256" key="3">
    <source>
        <dbReference type="ARBA" id="ARBA00022490"/>
    </source>
</evidence>
<dbReference type="PANTHER" id="PTHR42714">
    <property type="entry name" value="TRNA MODIFICATION GTPASE GTPBP3"/>
    <property type="match status" value="1"/>
</dbReference>
<dbReference type="InterPro" id="IPR031168">
    <property type="entry name" value="G_TrmE"/>
</dbReference>
<dbReference type="SUPFAM" id="SSF52540">
    <property type="entry name" value="P-loop containing nucleoside triphosphate hydrolases"/>
    <property type="match status" value="1"/>
</dbReference>
<accession>A0A1C4BGX4</accession>
<keyword evidence="9 11" id="KW-0630">Potassium</keyword>
<dbReference type="NCBIfam" id="NF003661">
    <property type="entry name" value="PRK05291.1-3"/>
    <property type="match status" value="1"/>
</dbReference>
<dbReference type="InterPro" id="IPR027266">
    <property type="entry name" value="TrmE/GcvT-like"/>
</dbReference>
<feature type="binding site" evidence="11">
    <location>
        <position position="261"/>
    </location>
    <ligand>
        <name>K(+)</name>
        <dbReference type="ChEBI" id="CHEBI:29103"/>
    </ligand>
</feature>
<dbReference type="SUPFAM" id="SSF116878">
    <property type="entry name" value="TrmE connector domain"/>
    <property type="match status" value="1"/>
</dbReference>
<keyword evidence="8 11" id="KW-0460">Magnesium</keyword>
<evidence type="ECO:0000256" key="6">
    <source>
        <dbReference type="ARBA" id="ARBA00022741"/>
    </source>
</evidence>
<comment type="subunit">
    <text evidence="11">Homodimer. Heterotetramer of two MnmE and two MnmG subunits.</text>
</comment>
<feature type="binding site" evidence="11">
    <location>
        <begin position="256"/>
        <end position="262"/>
    </location>
    <ligand>
        <name>GTP</name>
        <dbReference type="ChEBI" id="CHEBI:37565"/>
    </ligand>
</feature>
<dbReference type="Proteomes" id="UP000199698">
    <property type="component" value="Unassembled WGS sequence"/>
</dbReference>
<evidence type="ECO:0000256" key="9">
    <source>
        <dbReference type="ARBA" id="ARBA00022958"/>
    </source>
</evidence>
<comment type="similarity">
    <text evidence="2 11 12">Belongs to the TRAFAC class TrmE-Era-EngA-EngB-Septin-like GTPase superfamily. TrmE GTPase family.</text>
</comment>
<evidence type="ECO:0000256" key="10">
    <source>
        <dbReference type="ARBA" id="ARBA00023134"/>
    </source>
</evidence>
<dbReference type="InterPro" id="IPR027368">
    <property type="entry name" value="MnmE_dom2"/>
</dbReference>
<dbReference type="GO" id="GO:0005829">
    <property type="term" value="C:cytosol"/>
    <property type="evidence" value="ECO:0007669"/>
    <property type="project" value="TreeGrafter"/>
</dbReference>
<feature type="binding site" evidence="11">
    <location>
        <position position="91"/>
    </location>
    <ligand>
        <name>(6S)-5-formyl-5,6,7,8-tetrahydrofolate</name>
        <dbReference type="ChEBI" id="CHEBI:57457"/>
    </ligand>
</feature>
<dbReference type="STRING" id="1798183.GA0061080_102042"/>
<proteinExistence type="inferred from homology"/>
<dbReference type="CDD" id="cd14858">
    <property type="entry name" value="TrmE_N"/>
    <property type="match status" value="1"/>
</dbReference>
<dbReference type="CDD" id="cd04164">
    <property type="entry name" value="trmE"/>
    <property type="match status" value="1"/>
</dbReference>